<evidence type="ECO:0000256" key="6">
    <source>
        <dbReference type="SAM" id="MobiDB-lite"/>
    </source>
</evidence>
<sequence>MKFSIFGTFALAGMAGMAMAMPQASPAASGGVLAPKDGPPASCKTSFDGEFGLTVVDLAKTKRSLEDRTANCGQKGSLGITLKDGVLIDTLGRTGSVVANFQFQFDGPPQAGVIYTSGFSVCGNGSLALGGSATFYKCASGNFYNLYDRHWAPQCSPIHLAVLPCGDAPAIPSGGNVVGTTWVATTVVTVIEDGQPQVVPTTVPIPICQIGDGQIQGHTTPCGELPPVTKTPAPPASSASKPPYTPPGTPSVPPVTTPATPPVKTTNVPTPSPNTTAPIRPPADTTPAPGRPSSTTPVAPPVAGGHQVVPAPLLALVAGLLALVYMV</sequence>
<gene>
    <name evidence="9" type="ORF">CSOJ01_02837</name>
</gene>
<feature type="signal peptide" evidence="7">
    <location>
        <begin position="1"/>
        <end position="20"/>
    </location>
</feature>
<feature type="chain" id="PRO_5034218302" evidence="7">
    <location>
        <begin position="21"/>
        <end position="327"/>
    </location>
</feature>
<dbReference type="Proteomes" id="UP000652219">
    <property type="component" value="Unassembled WGS sequence"/>
</dbReference>
<protein>
    <submittedName>
        <fullName evidence="9">Covalently-linked cell wall protein</fullName>
    </submittedName>
</protein>
<evidence type="ECO:0000313" key="10">
    <source>
        <dbReference type="Proteomes" id="UP000652219"/>
    </source>
</evidence>
<feature type="compositionally biased region" description="Pro residues" evidence="6">
    <location>
        <begin position="243"/>
        <end position="261"/>
    </location>
</feature>
<comment type="caution">
    <text evidence="9">The sequence shown here is derived from an EMBL/GenBank/DDBJ whole genome shotgun (WGS) entry which is preliminary data.</text>
</comment>
<dbReference type="PANTHER" id="PTHR47254">
    <property type="entry name" value="CELL WALL MANNOPROTEIN CIS3-RELATED"/>
    <property type="match status" value="1"/>
</dbReference>
<reference evidence="9 10" key="1">
    <citation type="journal article" date="2020" name="Phytopathology">
        <title>Genome Sequence Resources of Colletotrichum truncatum, C. plurivorum, C. musicola, and C. sojae: Four Species Pathogenic to Soybean (Glycine max).</title>
        <authorList>
            <person name="Rogerio F."/>
            <person name="Boufleur T.R."/>
            <person name="Ciampi-Guillardi M."/>
            <person name="Sukno S.A."/>
            <person name="Thon M.R."/>
            <person name="Massola Junior N.S."/>
            <person name="Baroncelli R."/>
        </authorList>
    </citation>
    <scope>NUCLEOTIDE SEQUENCE [LARGE SCALE GENOMIC DNA]</scope>
    <source>
        <strain evidence="9 10">LFN0009</strain>
    </source>
</reference>
<accession>A0A8H6N1A4</accession>
<dbReference type="InterPro" id="IPR051153">
    <property type="entry name" value="Yeast_CWMannoprotein_PIR"/>
</dbReference>
<dbReference type="GO" id="GO:0005199">
    <property type="term" value="F:structural constituent of cell wall"/>
    <property type="evidence" value="ECO:0007669"/>
    <property type="project" value="TreeGrafter"/>
</dbReference>
<name>A0A8H6N1A4_9PEZI</name>
<evidence type="ECO:0000256" key="3">
    <source>
        <dbReference type="ARBA" id="ARBA00022525"/>
    </source>
</evidence>
<dbReference type="EMBL" id="WIGN01000026">
    <property type="protein sequence ID" value="KAF6816662.1"/>
    <property type="molecule type" value="Genomic_DNA"/>
</dbReference>
<dbReference type="AlphaFoldDB" id="A0A8H6N1A4"/>
<keyword evidence="3" id="KW-0964">Secreted</keyword>
<dbReference type="PANTHER" id="PTHR47254:SF1">
    <property type="entry name" value="CELL WALL MANNOPROTEIN CIS3-RELATED"/>
    <property type="match status" value="1"/>
</dbReference>
<feature type="region of interest" description="Disordered" evidence="6">
    <location>
        <begin position="218"/>
        <end position="301"/>
    </location>
</feature>
<dbReference type="GO" id="GO:0031505">
    <property type="term" value="P:fungal-type cell wall organization"/>
    <property type="evidence" value="ECO:0007669"/>
    <property type="project" value="TreeGrafter"/>
</dbReference>
<proteinExistence type="inferred from homology"/>
<keyword evidence="10" id="KW-1185">Reference proteome</keyword>
<feature type="domain" description="Cell wall mannoprotein PIR1-like C-terminal" evidence="8">
    <location>
        <begin position="85"/>
        <end position="158"/>
    </location>
</feature>
<keyword evidence="4 7" id="KW-0732">Signal</keyword>
<dbReference type="InterPro" id="IPR054508">
    <property type="entry name" value="PIR1-like_C"/>
</dbReference>
<evidence type="ECO:0000313" key="9">
    <source>
        <dbReference type="EMBL" id="KAF6816662.1"/>
    </source>
</evidence>
<evidence type="ECO:0000256" key="7">
    <source>
        <dbReference type="SAM" id="SignalP"/>
    </source>
</evidence>
<evidence type="ECO:0000256" key="5">
    <source>
        <dbReference type="ARBA" id="ARBA00038219"/>
    </source>
</evidence>
<evidence type="ECO:0000256" key="4">
    <source>
        <dbReference type="ARBA" id="ARBA00022729"/>
    </source>
</evidence>
<evidence type="ECO:0000259" key="8">
    <source>
        <dbReference type="Pfam" id="PF22799"/>
    </source>
</evidence>
<evidence type="ECO:0000256" key="1">
    <source>
        <dbReference type="ARBA" id="ARBA00004191"/>
    </source>
</evidence>
<dbReference type="GO" id="GO:0009277">
    <property type="term" value="C:fungal-type cell wall"/>
    <property type="evidence" value="ECO:0007669"/>
    <property type="project" value="TreeGrafter"/>
</dbReference>
<organism evidence="9 10">
    <name type="scientific">Colletotrichum sojae</name>
    <dbReference type="NCBI Taxonomy" id="2175907"/>
    <lineage>
        <taxon>Eukaryota</taxon>
        <taxon>Fungi</taxon>
        <taxon>Dikarya</taxon>
        <taxon>Ascomycota</taxon>
        <taxon>Pezizomycotina</taxon>
        <taxon>Sordariomycetes</taxon>
        <taxon>Hypocreomycetidae</taxon>
        <taxon>Glomerellales</taxon>
        <taxon>Glomerellaceae</taxon>
        <taxon>Colletotrichum</taxon>
        <taxon>Colletotrichum orchidearum species complex</taxon>
    </lineage>
</organism>
<feature type="compositionally biased region" description="Low complexity" evidence="6">
    <location>
        <begin position="262"/>
        <end position="278"/>
    </location>
</feature>
<comment type="similarity">
    <text evidence="5">Belongs to the PIR protein family.</text>
</comment>
<evidence type="ECO:0000256" key="2">
    <source>
        <dbReference type="ARBA" id="ARBA00022512"/>
    </source>
</evidence>
<keyword evidence="2" id="KW-0134">Cell wall</keyword>
<dbReference type="Pfam" id="PF22799">
    <property type="entry name" value="PIR1-like_C"/>
    <property type="match status" value="1"/>
</dbReference>
<feature type="compositionally biased region" description="Low complexity" evidence="6">
    <location>
        <begin position="226"/>
        <end position="242"/>
    </location>
</feature>
<comment type="subcellular location">
    <subcellularLocation>
        <location evidence="1">Secreted</location>
        <location evidence="1">Cell wall</location>
    </subcellularLocation>
</comment>